<evidence type="ECO:0000256" key="1">
    <source>
        <dbReference type="SAM" id="MobiDB-lite"/>
    </source>
</evidence>
<dbReference type="Pfam" id="PF01244">
    <property type="entry name" value="Peptidase_M19"/>
    <property type="match status" value="1"/>
</dbReference>
<sequence length="390" mass="42226">MWIFDGHNDLAMRLREAHGSDVAALDRARPELHTDLPRLRAGRVGAQFWSVYVPSALPEPEAVTHTMEQIDLVYRLLAAYPGELAAAYTADDVERIVAQGRIASLIGIEGGHCLARSPGVLRSFARLGVRYVTLTHNHHTAWADSAAQDPLVGGLTAEGRALVRQMQRLGVLVDLSHVAAETMHAALDEATAPVIFSHSGARAVTDHPRNVPDDVLQRLPGNGGVVQLTFVAPFVSAAVLRWQRAADAEWERLGLPPIEDDWPRGPRAGEGDPPRARVVDQRAQPAFRAWLAANPRPEATVSDVADHVEHARAVAGVDHVGLGGDFDGTPDVPVGLADVAGYPNLLAELRARGWPDGDLRKLAHGNVLRALRDAQRHATEPLWPRSAHAR</sequence>
<name>A0A561WLU2_ACTTI</name>
<dbReference type="Proteomes" id="UP000320239">
    <property type="component" value="Unassembled WGS sequence"/>
</dbReference>
<evidence type="ECO:0000313" key="2">
    <source>
        <dbReference type="EMBL" id="TWG24832.1"/>
    </source>
</evidence>
<keyword evidence="3" id="KW-1185">Reference proteome</keyword>
<organism evidence="2 3">
    <name type="scientific">Actinoplanes teichomyceticus</name>
    <dbReference type="NCBI Taxonomy" id="1867"/>
    <lineage>
        <taxon>Bacteria</taxon>
        <taxon>Bacillati</taxon>
        <taxon>Actinomycetota</taxon>
        <taxon>Actinomycetes</taxon>
        <taxon>Micromonosporales</taxon>
        <taxon>Micromonosporaceae</taxon>
        <taxon>Actinoplanes</taxon>
    </lineage>
</organism>
<dbReference type="EMBL" id="VIWY01000002">
    <property type="protein sequence ID" value="TWG24832.1"/>
    <property type="molecule type" value="Genomic_DNA"/>
</dbReference>
<proteinExistence type="predicted"/>
<evidence type="ECO:0000313" key="3">
    <source>
        <dbReference type="Proteomes" id="UP000320239"/>
    </source>
</evidence>
<protein>
    <submittedName>
        <fullName evidence="2">Membrane dipeptidase</fullName>
    </submittedName>
</protein>
<dbReference type="InterPro" id="IPR008257">
    <property type="entry name" value="Pept_M19"/>
</dbReference>
<dbReference type="PANTHER" id="PTHR10443:SF12">
    <property type="entry name" value="DIPEPTIDASE"/>
    <property type="match status" value="1"/>
</dbReference>
<gene>
    <name evidence="2" type="ORF">FHX34_1021395</name>
</gene>
<dbReference type="RefSeq" id="WP_122977883.1">
    <property type="nucleotide sequence ID" value="NZ_BOMX01000133.1"/>
</dbReference>
<dbReference type="PROSITE" id="PS51365">
    <property type="entry name" value="RENAL_DIPEPTIDASE_2"/>
    <property type="match status" value="1"/>
</dbReference>
<dbReference type="Gene3D" id="3.20.20.140">
    <property type="entry name" value="Metal-dependent hydrolases"/>
    <property type="match status" value="1"/>
</dbReference>
<reference evidence="2 3" key="1">
    <citation type="submission" date="2019-06" db="EMBL/GenBank/DDBJ databases">
        <title>Sequencing the genomes of 1000 actinobacteria strains.</title>
        <authorList>
            <person name="Klenk H.-P."/>
        </authorList>
    </citation>
    <scope>NUCLEOTIDE SEQUENCE [LARGE SCALE GENOMIC DNA]</scope>
    <source>
        <strain evidence="2 3">DSM 43866</strain>
    </source>
</reference>
<accession>A0A561WLU2</accession>
<dbReference type="AlphaFoldDB" id="A0A561WLU2"/>
<dbReference type="GO" id="GO:0006508">
    <property type="term" value="P:proteolysis"/>
    <property type="evidence" value="ECO:0007669"/>
    <property type="project" value="InterPro"/>
</dbReference>
<dbReference type="SUPFAM" id="SSF51556">
    <property type="entry name" value="Metallo-dependent hydrolases"/>
    <property type="match status" value="1"/>
</dbReference>
<dbReference type="PANTHER" id="PTHR10443">
    <property type="entry name" value="MICROSOMAL DIPEPTIDASE"/>
    <property type="match status" value="1"/>
</dbReference>
<feature type="region of interest" description="Disordered" evidence="1">
    <location>
        <begin position="257"/>
        <end position="276"/>
    </location>
</feature>
<dbReference type="GO" id="GO:0070573">
    <property type="term" value="F:metallodipeptidase activity"/>
    <property type="evidence" value="ECO:0007669"/>
    <property type="project" value="InterPro"/>
</dbReference>
<comment type="caution">
    <text evidence="2">The sequence shown here is derived from an EMBL/GenBank/DDBJ whole genome shotgun (WGS) entry which is preliminary data.</text>
</comment>
<dbReference type="CDD" id="cd01301">
    <property type="entry name" value="rDP_like"/>
    <property type="match status" value="1"/>
</dbReference>
<dbReference type="InterPro" id="IPR032466">
    <property type="entry name" value="Metal_Hydrolase"/>
</dbReference>
<feature type="compositionally biased region" description="Basic and acidic residues" evidence="1">
    <location>
        <begin position="261"/>
        <end position="276"/>
    </location>
</feature>